<dbReference type="InterPro" id="IPR013229">
    <property type="entry name" value="PEGA"/>
</dbReference>
<dbReference type="PANTHER" id="PTHR43289">
    <property type="entry name" value="MITOGEN-ACTIVATED PROTEIN KINASE KINASE KINASE 20-RELATED"/>
    <property type="match status" value="1"/>
</dbReference>
<dbReference type="RefSeq" id="WP_248358493.1">
    <property type="nucleotide sequence ID" value="NZ_AP025591.1"/>
</dbReference>
<dbReference type="Gene3D" id="1.10.510.10">
    <property type="entry name" value="Transferase(Phosphotransferase) domain 1"/>
    <property type="match status" value="1"/>
</dbReference>
<dbReference type="EMBL" id="AP025591">
    <property type="protein sequence ID" value="BDG01721.1"/>
    <property type="molecule type" value="Genomic_DNA"/>
</dbReference>
<accession>A0ABM7WQI2</accession>
<dbReference type="PANTHER" id="PTHR43289:SF6">
    <property type="entry name" value="SERINE_THREONINE-PROTEIN KINASE NEKL-3"/>
    <property type="match status" value="1"/>
</dbReference>
<organism evidence="7 8">
    <name type="scientific">Anaeromyxobacter oryzae</name>
    <dbReference type="NCBI Taxonomy" id="2918170"/>
    <lineage>
        <taxon>Bacteria</taxon>
        <taxon>Pseudomonadati</taxon>
        <taxon>Myxococcota</taxon>
        <taxon>Myxococcia</taxon>
        <taxon>Myxococcales</taxon>
        <taxon>Cystobacterineae</taxon>
        <taxon>Anaeromyxobacteraceae</taxon>
        <taxon>Anaeromyxobacter</taxon>
    </lineage>
</organism>
<keyword evidence="1" id="KW-0808">Transferase</keyword>
<name>A0ABM7WQI2_9BACT</name>
<feature type="domain" description="Protein kinase" evidence="6">
    <location>
        <begin position="7"/>
        <end position="285"/>
    </location>
</feature>
<keyword evidence="3" id="KW-0418">Kinase</keyword>
<keyword evidence="8" id="KW-1185">Reference proteome</keyword>
<proteinExistence type="predicted"/>
<evidence type="ECO:0000256" key="2">
    <source>
        <dbReference type="ARBA" id="ARBA00022741"/>
    </source>
</evidence>
<feature type="compositionally biased region" description="Low complexity" evidence="5">
    <location>
        <begin position="401"/>
        <end position="420"/>
    </location>
</feature>
<dbReference type="InterPro" id="IPR000719">
    <property type="entry name" value="Prot_kinase_dom"/>
</dbReference>
<dbReference type="Pfam" id="PF00069">
    <property type="entry name" value="Pkinase"/>
    <property type="match status" value="1"/>
</dbReference>
<dbReference type="Gene3D" id="3.30.200.20">
    <property type="entry name" value="Phosphorylase Kinase, domain 1"/>
    <property type="match status" value="1"/>
</dbReference>
<dbReference type="InterPro" id="IPR011009">
    <property type="entry name" value="Kinase-like_dom_sf"/>
</dbReference>
<dbReference type="CDD" id="cd14014">
    <property type="entry name" value="STKc_PknB_like"/>
    <property type="match status" value="1"/>
</dbReference>
<sequence length="552" mass="57440">MRTFGRYRLLELLASGGMADVWRAETTGAAGVVKEVALKLVRGEHEARSDFVRMFIEEARLASRLTHANVVQVFDFDQVDGRYFIAMELVRGRTLAAVAERARELGQKLGLPRAVHVGAEVAKGLAYAHRLPGPDGAPLGIVHRDVSPHNVLVSFEGEVKLADFGIARAMSRAGLTEPGTVKGKLAYMPPEQARGGGAVDSRADVFALGVVLWELCAGRRLFARDTEAATYAAVVDGAPPSPPSAWNEAVPPELDGVVLGALERDPARRTASAQELANALGRVLLGLVRSPEDFELRGLMHRLWPDGATPAPARAVERTVVRPRAAPGTPGGAMGAAADEVPAEETGGDGLTRTAAPGTRRRRRWAAIAALAVSVVVGVGGLLSITRSNPNPNANPPPVPGSRAPGPVDPGPTATTAGAGTESGAGATGDGTRVTVTERPGTSTGTATGTSTATLATPAPTPVSTPPVIHPAPVKAAPAPSDATSPGLLHVTSPSWAYVSVDGRPVGETPMTIPLPPGRYRVRASHPRHGMREAWVEIAPGRRTDWAAGLGR</sequence>
<keyword evidence="2" id="KW-0547">Nucleotide-binding</keyword>
<dbReference type="PROSITE" id="PS50011">
    <property type="entry name" value="PROTEIN_KINASE_DOM"/>
    <property type="match status" value="1"/>
</dbReference>
<reference evidence="8" key="1">
    <citation type="journal article" date="2022" name="Int. J. Syst. Evol. Microbiol.">
        <title>Anaeromyxobacter oryzae sp. nov., Anaeromyxobacter diazotrophicus sp. nov. and Anaeromyxobacter paludicola sp. nov., isolated from paddy soils.</title>
        <authorList>
            <person name="Itoh H."/>
            <person name="Xu Z."/>
            <person name="Mise K."/>
            <person name="Masuda Y."/>
            <person name="Ushijima N."/>
            <person name="Hayakawa C."/>
            <person name="Shiratori Y."/>
            <person name="Senoo K."/>
        </authorList>
    </citation>
    <scope>NUCLEOTIDE SEQUENCE [LARGE SCALE GENOMIC DNA]</scope>
    <source>
        <strain evidence="8">Red232</strain>
    </source>
</reference>
<feature type="compositionally biased region" description="Pro residues" evidence="5">
    <location>
        <begin position="459"/>
        <end position="470"/>
    </location>
</feature>
<evidence type="ECO:0000313" key="7">
    <source>
        <dbReference type="EMBL" id="BDG01721.1"/>
    </source>
</evidence>
<dbReference type="SUPFAM" id="SSF56112">
    <property type="entry name" value="Protein kinase-like (PK-like)"/>
    <property type="match status" value="1"/>
</dbReference>
<gene>
    <name evidence="7" type="ORF">AMOR_07170</name>
</gene>
<evidence type="ECO:0000256" key="3">
    <source>
        <dbReference type="ARBA" id="ARBA00022777"/>
    </source>
</evidence>
<evidence type="ECO:0000259" key="6">
    <source>
        <dbReference type="PROSITE" id="PS50011"/>
    </source>
</evidence>
<evidence type="ECO:0000256" key="4">
    <source>
        <dbReference type="ARBA" id="ARBA00022840"/>
    </source>
</evidence>
<protein>
    <recommendedName>
        <fullName evidence="6">Protein kinase domain-containing protein</fullName>
    </recommendedName>
</protein>
<evidence type="ECO:0000313" key="8">
    <source>
        <dbReference type="Proteomes" id="UP001162891"/>
    </source>
</evidence>
<dbReference type="Pfam" id="PF08308">
    <property type="entry name" value="PEGA"/>
    <property type="match status" value="1"/>
</dbReference>
<dbReference type="InterPro" id="IPR008266">
    <property type="entry name" value="Tyr_kinase_AS"/>
</dbReference>
<feature type="region of interest" description="Disordered" evidence="5">
    <location>
        <begin position="324"/>
        <end position="361"/>
    </location>
</feature>
<feature type="compositionally biased region" description="Low complexity" evidence="5">
    <location>
        <begin position="440"/>
        <end position="458"/>
    </location>
</feature>
<evidence type="ECO:0000256" key="1">
    <source>
        <dbReference type="ARBA" id="ARBA00022679"/>
    </source>
</evidence>
<dbReference type="PROSITE" id="PS00109">
    <property type="entry name" value="PROTEIN_KINASE_TYR"/>
    <property type="match status" value="1"/>
</dbReference>
<keyword evidence="4" id="KW-0067">ATP-binding</keyword>
<feature type="region of interest" description="Disordered" evidence="5">
    <location>
        <begin position="387"/>
        <end position="482"/>
    </location>
</feature>
<evidence type="ECO:0000256" key="5">
    <source>
        <dbReference type="SAM" id="MobiDB-lite"/>
    </source>
</evidence>
<dbReference type="Proteomes" id="UP001162891">
    <property type="component" value="Chromosome"/>
</dbReference>